<accession>A0A420ISL5</accession>
<dbReference type="AlphaFoldDB" id="A0A420ISL5"/>
<evidence type="ECO:0000313" key="2">
    <source>
        <dbReference type="EMBL" id="RKF77520.1"/>
    </source>
</evidence>
<comment type="caution">
    <text evidence="2">The sequence shown here is derived from an EMBL/GenBank/DDBJ whole genome shotgun (WGS) entry which is preliminary data.</text>
</comment>
<gene>
    <name evidence="2" type="ORF">GcC1_06970</name>
</gene>
<feature type="signal peptide" evidence="1">
    <location>
        <begin position="1"/>
        <end position="18"/>
    </location>
</feature>
<organism evidence="2 3">
    <name type="scientific">Golovinomyces cichoracearum</name>
    <dbReference type="NCBI Taxonomy" id="62708"/>
    <lineage>
        <taxon>Eukaryota</taxon>
        <taxon>Fungi</taxon>
        <taxon>Dikarya</taxon>
        <taxon>Ascomycota</taxon>
        <taxon>Pezizomycotina</taxon>
        <taxon>Leotiomycetes</taxon>
        <taxon>Erysiphales</taxon>
        <taxon>Erysiphaceae</taxon>
        <taxon>Golovinomyces</taxon>
    </lineage>
</organism>
<evidence type="ECO:0008006" key="4">
    <source>
        <dbReference type="Google" id="ProtNLM"/>
    </source>
</evidence>
<name>A0A420ISL5_9PEZI</name>
<keyword evidence="1" id="KW-0732">Signal</keyword>
<proteinExistence type="predicted"/>
<reference evidence="2 3" key="1">
    <citation type="journal article" date="2018" name="BMC Genomics">
        <title>Comparative genome analyses reveal sequence features reflecting distinct modes of host-adaptation between dicot and monocot powdery mildew.</title>
        <authorList>
            <person name="Wu Y."/>
            <person name="Ma X."/>
            <person name="Pan Z."/>
            <person name="Kale S.D."/>
            <person name="Song Y."/>
            <person name="King H."/>
            <person name="Zhang Q."/>
            <person name="Presley C."/>
            <person name="Deng X."/>
            <person name="Wei C.I."/>
            <person name="Xiao S."/>
        </authorList>
    </citation>
    <scope>NUCLEOTIDE SEQUENCE [LARGE SCALE GENOMIC DNA]</scope>
    <source>
        <strain evidence="2">UCSC1</strain>
    </source>
</reference>
<protein>
    <recommendedName>
        <fullName evidence="4">Secreted effector protein</fullName>
    </recommendedName>
</protein>
<feature type="chain" id="PRO_5019558235" description="Secreted effector protein" evidence="1">
    <location>
        <begin position="19"/>
        <end position="138"/>
    </location>
</feature>
<dbReference type="EMBL" id="MCBR01006309">
    <property type="protein sequence ID" value="RKF77520.1"/>
    <property type="molecule type" value="Genomic_DNA"/>
</dbReference>
<sequence>MWPLRFFLLLSLIGSSFSIFPNQQHKSVILTGIEGTIKCSEKLWFTSREVNKSVLDSCQKLLENRGSAQFTKLKSIFKAKYQPVYRYSGHNFVEASDGSLLYKCRATPKQPNKFHGACKPQGIEKVASKSRIYKCLNS</sequence>
<evidence type="ECO:0000313" key="3">
    <source>
        <dbReference type="Proteomes" id="UP000285405"/>
    </source>
</evidence>
<dbReference type="Proteomes" id="UP000285405">
    <property type="component" value="Unassembled WGS sequence"/>
</dbReference>
<evidence type="ECO:0000256" key="1">
    <source>
        <dbReference type="SAM" id="SignalP"/>
    </source>
</evidence>